<sequence>MKAPTSQVFVGRGRLGAHSPGGKETSMSGGSDATGVDVDLSQVEWCKSTFSNNGGACAEFGKIFVPEEAGLHKHGDLVVVRDSKDARSMPYGARTTARTSPPCPSSYSGTREESTSPHANSEICSANSRAIDHLTWTGAVPASASTGDTTVRTTAEARLTRHMSHG</sequence>
<organism evidence="3 4">
    <name type="scientific">Nonomuraea guangzhouensis</name>
    <dbReference type="NCBI Taxonomy" id="1291555"/>
    <lineage>
        <taxon>Bacteria</taxon>
        <taxon>Bacillati</taxon>
        <taxon>Actinomycetota</taxon>
        <taxon>Actinomycetes</taxon>
        <taxon>Streptosporangiales</taxon>
        <taxon>Streptosporangiaceae</taxon>
        <taxon>Nonomuraea</taxon>
    </lineage>
</organism>
<evidence type="ECO:0000313" key="3">
    <source>
        <dbReference type="EMBL" id="MFD1542627.1"/>
    </source>
</evidence>
<dbReference type="EMBL" id="JBHUCM010000032">
    <property type="protein sequence ID" value="MFD1542627.1"/>
    <property type="molecule type" value="Genomic_DNA"/>
</dbReference>
<dbReference type="RefSeq" id="WP_372455026.1">
    <property type="nucleotide sequence ID" value="NZ_JAHKRM010000021.1"/>
</dbReference>
<reference evidence="4" key="1">
    <citation type="journal article" date="2019" name="Int. J. Syst. Evol. Microbiol.">
        <title>The Global Catalogue of Microorganisms (GCM) 10K type strain sequencing project: providing services to taxonomists for standard genome sequencing and annotation.</title>
        <authorList>
            <consortium name="The Broad Institute Genomics Platform"/>
            <consortium name="The Broad Institute Genome Sequencing Center for Infectious Disease"/>
            <person name="Wu L."/>
            <person name="Ma J."/>
        </authorList>
    </citation>
    <scope>NUCLEOTIDE SEQUENCE [LARGE SCALE GENOMIC DNA]</scope>
    <source>
        <strain evidence="4">CGMCC 1.15399</strain>
    </source>
</reference>
<protein>
    <submittedName>
        <fullName evidence="3">DUF397 domain-containing protein</fullName>
    </submittedName>
</protein>
<comment type="caution">
    <text evidence="3">The sequence shown here is derived from an EMBL/GenBank/DDBJ whole genome shotgun (WGS) entry which is preliminary data.</text>
</comment>
<evidence type="ECO:0000259" key="2">
    <source>
        <dbReference type="Pfam" id="PF04149"/>
    </source>
</evidence>
<feature type="domain" description="DUF397" evidence="2">
    <location>
        <begin position="44"/>
        <end position="86"/>
    </location>
</feature>
<feature type="region of interest" description="Disordered" evidence="1">
    <location>
        <begin position="85"/>
        <end position="121"/>
    </location>
</feature>
<dbReference type="Proteomes" id="UP001597097">
    <property type="component" value="Unassembled WGS sequence"/>
</dbReference>
<name>A0ABW4GIM1_9ACTN</name>
<keyword evidence="4" id="KW-1185">Reference proteome</keyword>
<evidence type="ECO:0000313" key="4">
    <source>
        <dbReference type="Proteomes" id="UP001597097"/>
    </source>
</evidence>
<dbReference type="Pfam" id="PF04149">
    <property type="entry name" value="DUF397"/>
    <property type="match status" value="1"/>
</dbReference>
<proteinExistence type="predicted"/>
<evidence type="ECO:0000256" key="1">
    <source>
        <dbReference type="SAM" id="MobiDB-lite"/>
    </source>
</evidence>
<dbReference type="InterPro" id="IPR007278">
    <property type="entry name" value="DUF397"/>
</dbReference>
<gene>
    <name evidence="3" type="ORF">ACFSJ0_36620</name>
</gene>
<feature type="region of interest" description="Disordered" evidence="1">
    <location>
        <begin position="1"/>
        <end position="34"/>
    </location>
</feature>
<accession>A0ABW4GIM1</accession>